<dbReference type="InParanoid" id="A0A7N2LWE8"/>
<dbReference type="AlphaFoldDB" id="A0A7N2LWE8"/>
<protein>
    <recommendedName>
        <fullName evidence="3">Reverse transcriptase</fullName>
    </recommendedName>
</protein>
<sequence>MSNTGEWVHDESEVKEVIRNGFAKLYSTSLCSAPRHIQSDSTWHACITDEDRDNLDAEVTDEEIRAGLWSLKAFKAPGPDGLHAGFFQRFWLVVGRSVMEEVKKIFLLKEVPEVLNSTLISLIPKIPGLETLNNYCPISLCNMVYKIVSKVVMEEKRLAYGEIDAKVIGAPEDVKVNHYEVS</sequence>
<dbReference type="EMBL" id="LRBV02000006">
    <property type="status" value="NOT_ANNOTATED_CDS"/>
    <property type="molecule type" value="Genomic_DNA"/>
</dbReference>
<dbReference type="Proteomes" id="UP000594261">
    <property type="component" value="Chromosome 6"/>
</dbReference>
<organism evidence="1 2">
    <name type="scientific">Quercus lobata</name>
    <name type="common">Valley oak</name>
    <dbReference type="NCBI Taxonomy" id="97700"/>
    <lineage>
        <taxon>Eukaryota</taxon>
        <taxon>Viridiplantae</taxon>
        <taxon>Streptophyta</taxon>
        <taxon>Embryophyta</taxon>
        <taxon>Tracheophyta</taxon>
        <taxon>Spermatophyta</taxon>
        <taxon>Magnoliopsida</taxon>
        <taxon>eudicotyledons</taxon>
        <taxon>Gunneridae</taxon>
        <taxon>Pentapetalae</taxon>
        <taxon>rosids</taxon>
        <taxon>fabids</taxon>
        <taxon>Fagales</taxon>
        <taxon>Fagaceae</taxon>
        <taxon>Quercus</taxon>
    </lineage>
</organism>
<name>A0A7N2LWE8_QUELO</name>
<dbReference type="EnsemblPlants" id="QL06p000876:mrna">
    <property type="protein sequence ID" value="QL06p000876:mrna"/>
    <property type="gene ID" value="QL06p000876"/>
</dbReference>
<dbReference type="Gramene" id="QL06p000876:mrna">
    <property type="protein sequence ID" value="QL06p000876:mrna"/>
    <property type="gene ID" value="QL06p000876"/>
</dbReference>
<reference evidence="1 2" key="1">
    <citation type="journal article" date="2016" name="G3 (Bethesda)">
        <title>First Draft Assembly and Annotation of the Genome of a California Endemic Oak Quercus lobata Nee (Fagaceae).</title>
        <authorList>
            <person name="Sork V.L."/>
            <person name="Fitz-Gibbon S.T."/>
            <person name="Puiu D."/>
            <person name="Crepeau M."/>
            <person name="Gugger P.F."/>
            <person name="Sherman R."/>
            <person name="Stevens K."/>
            <person name="Langley C.H."/>
            <person name="Pellegrini M."/>
            <person name="Salzberg S.L."/>
        </authorList>
    </citation>
    <scope>NUCLEOTIDE SEQUENCE [LARGE SCALE GENOMIC DNA]</scope>
    <source>
        <strain evidence="1 2">cv. SW786</strain>
    </source>
</reference>
<reference evidence="1" key="2">
    <citation type="submission" date="2021-01" db="UniProtKB">
        <authorList>
            <consortium name="EnsemblPlants"/>
        </authorList>
    </citation>
    <scope>IDENTIFICATION</scope>
</reference>
<keyword evidence="2" id="KW-1185">Reference proteome</keyword>
<evidence type="ECO:0000313" key="1">
    <source>
        <dbReference type="EnsemblPlants" id="QL06p000876:mrna"/>
    </source>
</evidence>
<dbReference type="OMA" id="TWHACIT"/>
<evidence type="ECO:0000313" key="2">
    <source>
        <dbReference type="Proteomes" id="UP000594261"/>
    </source>
</evidence>
<evidence type="ECO:0008006" key="3">
    <source>
        <dbReference type="Google" id="ProtNLM"/>
    </source>
</evidence>
<dbReference type="PANTHER" id="PTHR19446">
    <property type="entry name" value="REVERSE TRANSCRIPTASES"/>
    <property type="match status" value="1"/>
</dbReference>
<proteinExistence type="predicted"/>
<accession>A0A7N2LWE8</accession>